<gene>
    <name evidence="1" type="ORF">E3U43_002690</name>
</gene>
<protein>
    <submittedName>
        <fullName evidence="1">Uncharacterized protein</fullName>
    </submittedName>
</protein>
<name>A0ACD3QS22_LARCR</name>
<sequence length="257" mass="28248">MDVIPMCSIFQELQIVHDTGYFSALPSLEEYWQQTCLELERYLQSEPYVSATDLKFESQEDLWSKLMLACGDKSNVTDPKIPHIKEEEDNQDSQHLDAGGFNSDASSEASDSSEELSPTLDFSSGSLTDILGDGGEDLGSAIISTPPSSPELGKEVSVTQVWSGIQTVLHSPGKIRTGGMERTLERSGVTSGEASPDGRRRVHRCHFNGCRKVYTKSSHLKAHQRTHTEERDFTQGEGGEGRQAETGWGREGCSFVA</sequence>
<keyword evidence="2" id="KW-1185">Reference proteome</keyword>
<dbReference type="EMBL" id="CM011688">
    <property type="protein sequence ID" value="TMS10031.1"/>
    <property type="molecule type" value="Genomic_DNA"/>
</dbReference>
<organism evidence="1 2">
    <name type="scientific">Larimichthys crocea</name>
    <name type="common">Large yellow croaker</name>
    <name type="synonym">Pseudosciaena crocea</name>
    <dbReference type="NCBI Taxonomy" id="215358"/>
    <lineage>
        <taxon>Eukaryota</taxon>
        <taxon>Metazoa</taxon>
        <taxon>Chordata</taxon>
        <taxon>Craniata</taxon>
        <taxon>Vertebrata</taxon>
        <taxon>Euteleostomi</taxon>
        <taxon>Actinopterygii</taxon>
        <taxon>Neopterygii</taxon>
        <taxon>Teleostei</taxon>
        <taxon>Neoteleostei</taxon>
        <taxon>Acanthomorphata</taxon>
        <taxon>Eupercaria</taxon>
        <taxon>Sciaenidae</taxon>
        <taxon>Larimichthys</taxon>
    </lineage>
</organism>
<evidence type="ECO:0000313" key="1">
    <source>
        <dbReference type="EMBL" id="TMS10031.1"/>
    </source>
</evidence>
<evidence type="ECO:0000313" key="2">
    <source>
        <dbReference type="Proteomes" id="UP000793456"/>
    </source>
</evidence>
<comment type="caution">
    <text evidence="1">The sequence shown here is derived from an EMBL/GenBank/DDBJ whole genome shotgun (WGS) entry which is preliminary data.</text>
</comment>
<proteinExistence type="predicted"/>
<accession>A0ACD3QS22</accession>
<reference evidence="1" key="1">
    <citation type="submission" date="2018-11" db="EMBL/GenBank/DDBJ databases">
        <title>The sequence and de novo assembly of Larimichthys crocea genome using PacBio and Hi-C technologies.</title>
        <authorList>
            <person name="Xu P."/>
            <person name="Chen B."/>
            <person name="Zhou Z."/>
            <person name="Ke Q."/>
            <person name="Wu Y."/>
            <person name="Bai H."/>
            <person name="Pu F."/>
        </authorList>
    </citation>
    <scope>NUCLEOTIDE SEQUENCE</scope>
    <source>
        <tissue evidence="1">Muscle</tissue>
    </source>
</reference>
<dbReference type="Proteomes" id="UP000793456">
    <property type="component" value="Chromosome XV"/>
</dbReference>